<dbReference type="Pfam" id="PF01844">
    <property type="entry name" value="HNH"/>
    <property type="match status" value="1"/>
</dbReference>
<reference evidence="6 7" key="1">
    <citation type="submission" date="2015-09" db="EMBL/GenBank/DDBJ databases">
        <title>Genome announcement of multiple Pseudomonas syringae strains.</title>
        <authorList>
            <person name="Thakur S."/>
            <person name="Wang P.W."/>
            <person name="Gong Y."/>
            <person name="Weir B.S."/>
            <person name="Guttman D.S."/>
        </authorList>
    </citation>
    <scope>NUCLEOTIDE SEQUENCE [LARGE SCALE GENOMIC DNA]</scope>
    <source>
        <strain evidence="6 7">ICMP2802</strain>
    </source>
</reference>
<dbReference type="GO" id="GO:0016787">
    <property type="term" value="F:hydrolase activity"/>
    <property type="evidence" value="ECO:0007669"/>
    <property type="project" value="UniProtKB-KW"/>
</dbReference>
<comment type="caution">
    <text evidence="6">The sequence shown here is derived from an EMBL/GenBank/DDBJ whole genome shotgun (WGS) entry which is preliminary data.</text>
</comment>
<evidence type="ECO:0000313" key="6">
    <source>
        <dbReference type="EMBL" id="KPW08239.1"/>
    </source>
</evidence>
<evidence type="ECO:0000256" key="4">
    <source>
        <dbReference type="ARBA" id="ARBA00040194"/>
    </source>
</evidence>
<proteinExistence type="inferred from homology"/>
<keyword evidence="2" id="KW-0378">Hydrolase</keyword>
<dbReference type="CDD" id="cd00085">
    <property type="entry name" value="HNHc"/>
    <property type="match status" value="1"/>
</dbReference>
<evidence type="ECO:0000313" key="7">
    <source>
        <dbReference type="Proteomes" id="UP000050297"/>
    </source>
</evidence>
<dbReference type="Gene3D" id="1.10.30.50">
    <property type="match status" value="1"/>
</dbReference>
<feature type="domain" description="HNH nuclease" evidence="5">
    <location>
        <begin position="43"/>
        <end position="99"/>
    </location>
</feature>
<dbReference type="PANTHER" id="PTHR41286">
    <property type="entry name" value="HNH NUCLEASE YAJD-RELATED"/>
    <property type="match status" value="1"/>
</dbReference>
<name>A0A0L8IW84_PSESX</name>
<evidence type="ECO:0000256" key="3">
    <source>
        <dbReference type="ARBA" id="ARBA00038412"/>
    </source>
</evidence>
<dbReference type="EMBL" id="LJPM01000614">
    <property type="protein sequence ID" value="KPW08239.1"/>
    <property type="molecule type" value="Genomic_DNA"/>
</dbReference>
<dbReference type="InterPro" id="IPR002711">
    <property type="entry name" value="HNH"/>
</dbReference>
<sequence>MARLKTLGNRVATQGDRVTTAPPATWRAGKTTANQRGYNYAWQKARLVHLGANPLCVYCDRAGLVVAASVVDHIIAHNGDQTLFWARSNWQSLCKTCHDSVKQREEAKIRSF</sequence>
<evidence type="ECO:0000259" key="5">
    <source>
        <dbReference type="SMART" id="SM00507"/>
    </source>
</evidence>
<accession>A0A0L8IW84</accession>
<dbReference type="PATRIC" id="fig|199198.4.peg.405"/>
<dbReference type="InterPro" id="IPR003615">
    <property type="entry name" value="HNH_nuc"/>
</dbReference>
<dbReference type="AlphaFoldDB" id="A0A0L8IW84"/>
<dbReference type="GO" id="GO:0003676">
    <property type="term" value="F:nucleic acid binding"/>
    <property type="evidence" value="ECO:0007669"/>
    <property type="project" value="InterPro"/>
</dbReference>
<evidence type="ECO:0000256" key="1">
    <source>
        <dbReference type="ARBA" id="ARBA00022722"/>
    </source>
</evidence>
<dbReference type="GO" id="GO:0008270">
    <property type="term" value="F:zinc ion binding"/>
    <property type="evidence" value="ECO:0007669"/>
    <property type="project" value="InterPro"/>
</dbReference>
<dbReference type="Proteomes" id="UP000050297">
    <property type="component" value="Unassembled WGS sequence"/>
</dbReference>
<dbReference type="GO" id="GO:0004519">
    <property type="term" value="F:endonuclease activity"/>
    <property type="evidence" value="ECO:0007669"/>
    <property type="project" value="InterPro"/>
</dbReference>
<comment type="similarity">
    <text evidence="3">Belongs to the HNH nuclease family.</text>
</comment>
<dbReference type="RefSeq" id="WP_004408634.1">
    <property type="nucleotide sequence ID" value="NZ_LGAR01000040.1"/>
</dbReference>
<protein>
    <recommendedName>
        <fullName evidence="4">Putative HNH nuclease YajD</fullName>
    </recommendedName>
</protein>
<dbReference type="SMART" id="SM00507">
    <property type="entry name" value="HNHc"/>
    <property type="match status" value="1"/>
</dbReference>
<organism evidence="6 7">
    <name type="scientific">Pseudomonas syringae pv. aceris</name>
    <dbReference type="NCBI Taxonomy" id="199198"/>
    <lineage>
        <taxon>Bacteria</taxon>
        <taxon>Pseudomonadati</taxon>
        <taxon>Pseudomonadota</taxon>
        <taxon>Gammaproteobacteria</taxon>
        <taxon>Pseudomonadales</taxon>
        <taxon>Pseudomonadaceae</taxon>
        <taxon>Pseudomonas</taxon>
        <taxon>Pseudomonas syringae</taxon>
    </lineage>
</organism>
<keyword evidence="1" id="KW-0540">Nuclease</keyword>
<evidence type="ECO:0000256" key="2">
    <source>
        <dbReference type="ARBA" id="ARBA00022801"/>
    </source>
</evidence>
<gene>
    <name evidence="6" type="ORF">ALO91_02823</name>
</gene>
<dbReference type="PANTHER" id="PTHR41286:SF1">
    <property type="entry name" value="HNH NUCLEASE YAJD-RELATED"/>
    <property type="match status" value="1"/>
</dbReference>
<dbReference type="GO" id="GO:0005829">
    <property type="term" value="C:cytosol"/>
    <property type="evidence" value="ECO:0007669"/>
    <property type="project" value="TreeGrafter"/>
</dbReference>